<name>A0ACC0EGY6_9BASI</name>
<reference evidence="2" key="2">
    <citation type="journal article" date="2018" name="Mol. Plant Microbe Interact.">
        <title>Genome sequence resources for the wheat stripe rust pathogen (Puccinia striiformis f. sp. tritici) and the barley stripe rust pathogen (Puccinia striiformis f. sp. hordei).</title>
        <authorList>
            <person name="Xia C."/>
            <person name="Wang M."/>
            <person name="Yin C."/>
            <person name="Cornejo O.E."/>
            <person name="Hulbert S.H."/>
            <person name="Chen X."/>
        </authorList>
    </citation>
    <scope>NUCLEOTIDE SEQUENCE [LARGE SCALE GENOMIC DNA]</scope>
    <source>
        <strain evidence="2">93-210</strain>
    </source>
</reference>
<evidence type="ECO:0000313" key="1">
    <source>
        <dbReference type="EMBL" id="KAI7953853.1"/>
    </source>
</evidence>
<accession>A0ACC0EGY6</accession>
<dbReference type="EMBL" id="CM045870">
    <property type="protein sequence ID" value="KAI7953853.1"/>
    <property type="molecule type" value="Genomic_DNA"/>
</dbReference>
<dbReference type="Proteomes" id="UP001060170">
    <property type="component" value="Chromosome 6"/>
</dbReference>
<sequence length="82" mass="9476">MDRVRRAKPKIWGNMLNLQHQRSRLTFLNDEGTRTVSLSSHYLGQVEYPGLKLSRSNLSRRSGKEASASRSELGQRFSREEI</sequence>
<comment type="caution">
    <text evidence="1">The sequence shown here is derived from an EMBL/GenBank/DDBJ whole genome shotgun (WGS) entry which is preliminary data.</text>
</comment>
<proteinExistence type="predicted"/>
<organism evidence="1 2">
    <name type="scientific">Puccinia striiformis f. sp. tritici</name>
    <dbReference type="NCBI Taxonomy" id="168172"/>
    <lineage>
        <taxon>Eukaryota</taxon>
        <taxon>Fungi</taxon>
        <taxon>Dikarya</taxon>
        <taxon>Basidiomycota</taxon>
        <taxon>Pucciniomycotina</taxon>
        <taxon>Pucciniomycetes</taxon>
        <taxon>Pucciniales</taxon>
        <taxon>Pucciniaceae</taxon>
        <taxon>Puccinia</taxon>
    </lineage>
</organism>
<reference evidence="2" key="1">
    <citation type="journal article" date="2018" name="BMC Genomics">
        <title>Genomic insights into host adaptation between the wheat stripe rust pathogen (Puccinia striiformis f. sp. tritici) and the barley stripe rust pathogen (Puccinia striiformis f. sp. hordei).</title>
        <authorList>
            <person name="Xia C."/>
            <person name="Wang M."/>
            <person name="Yin C."/>
            <person name="Cornejo O.E."/>
            <person name="Hulbert S.H."/>
            <person name="Chen X."/>
        </authorList>
    </citation>
    <scope>NUCLEOTIDE SEQUENCE [LARGE SCALE GENOMIC DNA]</scope>
    <source>
        <strain evidence="2">93-210</strain>
    </source>
</reference>
<evidence type="ECO:0000313" key="2">
    <source>
        <dbReference type="Proteomes" id="UP001060170"/>
    </source>
</evidence>
<keyword evidence="2" id="KW-1185">Reference proteome</keyword>
<protein>
    <submittedName>
        <fullName evidence="1">Uncharacterized protein</fullName>
    </submittedName>
</protein>
<reference evidence="1 2" key="3">
    <citation type="journal article" date="2022" name="Microbiol. Spectr.">
        <title>Folding features and dynamics of 3D genome architecture in plant fungal pathogens.</title>
        <authorList>
            <person name="Xia C."/>
        </authorList>
    </citation>
    <scope>NUCLEOTIDE SEQUENCE [LARGE SCALE GENOMIC DNA]</scope>
    <source>
        <strain evidence="1 2">93-210</strain>
    </source>
</reference>
<gene>
    <name evidence="1" type="ORF">MJO28_006400</name>
</gene>